<dbReference type="EMBL" id="JAVYJV010000009">
    <property type="protein sequence ID" value="KAK4362813.1"/>
    <property type="molecule type" value="Genomic_DNA"/>
</dbReference>
<dbReference type="PROSITE" id="PS51375">
    <property type="entry name" value="PPR"/>
    <property type="match status" value="1"/>
</dbReference>
<sequence>MEEASKVMSEMLNAGIKPTVRTYSAFICGYAKAGKRADAEDMFDCMTRSLGKHSDVGHESEVWGEQESNVVVSCHDMVRNGFAPDLALYKFMLRVLGRENEEENIQIVIKDLKELGNLSSQSVLYLLIKGECYDFGAKMLRLVVEVGSDFNHDDFLSILG</sequence>
<dbReference type="Gene3D" id="1.25.40.10">
    <property type="entry name" value="Tetratricopeptide repeat domain"/>
    <property type="match status" value="1"/>
</dbReference>
<name>A0AAE1VAK4_9SOLA</name>
<comment type="similarity">
    <text evidence="1">Belongs to the PPR family. P subfamily.</text>
</comment>
<reference evidence="4" key="1">
    <citation type="submission" date="2023-12" db="EMBL/GenBank/DDBJ databases">
        <title>Genome assembly of Anisodus tanguticus.</title>
        <authorList>
            <person name="Wang Y.-J."/>
        </authorList>
    </citation>
    <scope>NUCLEOTIDE SEQUENCE</scope>
    <source>
        <strain evidence="4">KB-2021</strain>
        <tissue evidence="4">Leaf</tissue>
    </source>
</reference>
<evidence type="ECO:0000256" key="1">
    <source>
        <dbReference type="ARBA" id="ARBA00007626"/>
    </source>
</evidence>
<dbReference type="Pfam" id="PF12854">
    <property type="entry name" value="PPR_1"/>
    <property type="match status" value="1"/>
</dbReference>
<dbReference type="PANTHER" id="PTHR47936:SF1">
    <property type="entry name" value="PENTATRICOPEPTIDE REPEAT-CONTAINING PROTEIN GUN1, CHLOROPLASTIC"/>
    <property type="match status" value="1"/>
</dbReference>
<evidence type="ECO:0000313" key="4">
    <source>
        <dbReference type="EMBL" id="KAK4362813.1"/>
    </source>
</evidence>
<organism evidence="4 5">
    <name type="scientific">Anisodus tanguticus</name>
    <dbReference type="NCBI Taxonomy" id="243964"/>
    <lineage>
        <taxon>Eukaryota</taxon>
        <taxon>Viridiplantae</taxon>
        <taxon>Streptophyta</taxon>
        <taxon>Embryophyta</taxon>
        <taxon>Tracheophyta</taxon>
        <taxon>Spermatophyta</taxon>
        <taxon>Magnoliopsida</taxon>
        <taxon>eudicotyledons</taxon>
        <taxon>Gunneridae</taxon>
        <taxon>Pentapetalae</taxon>
        <taxon>asterids</taxon>
        <taxon>lamiids</taxon>
        <taxon>Solanales</taxon>
        <taxon>Solanaceae</taxon>
        <taxon>Solanoideae</taxon>
        <taxon>Hyoscyameae</taxon>
        <taxon>Anisodus</taxon>
    </lineage>
</organism>
<gene>
    <name evidence="4" type="ORF">RND71_018054</name>
</gene>
<feature type="repeat" description="PPR" evidence="3">
    <location>
        <begin position="19"/>
        <end position="49"/>
    </location>
</feature>
<accession>A0AAE1VAK4</accession>
<evidence type="ECO:0000256" key="2">
    <source>
        <dbReference type="ARBA" id="ARBA00022737"/>
    </source>
</evidence>
<protein>
    <recommendedName>
        <fullName evidence="6">Pentatricopeptide repeat-containing protein</fullName>
    </recommendedName>
</protein>
<evidence type="ECO:0000313" key="5">
    <source>
        <dbReference type="Proteomes" id="UP001291623"/>
    </source>
</evidence>
<keyword evidence="5" id="KW-1185">Reference proteome</keyword>
<dbReference type="AlphaFoldDB" id="A0AAE1VAK4"/>
<dbReference type="PANTHER" id="PTHR47936">
    <property type="entry name" value="PPR_LONG DOMAIN-CONTAINING PROTEIN"/>
    <property type="match status" value="1"/>
</dbReference>
<dbReference type="InterPro" id="IPR011990">
    <property type="entry name" value="TPR-like_helical_dom_sf"/>
</dbReference>
<proteinExistence type="inferred from homology"/>
<keyword evidence="2" id="KW-0677">Repeat</keyword>
<dbReference type="Proteomes" id="UP001291623">
    <property type="component" value="Unassembled WGS sequence"/>
</dbReference>
<comment type="caution">
    <text evidence="4">The sequence shown here is derived from an EMBL/GenBank/DDBJ whole genome shotgun (WGS) entry which is preliminary data.</text>
</comment>
<evidence type="ECO:0008006" key="6">
    <source>
        <dbReference type="Google" id="ProtNLM"/>
    </source>
</evidence>
<evidence type="ECO:0000256" key="3">
    <source>
        <dbReference type="PROSITE-ProRule" id="PRU00708"/>
    </source>
</evidence>
<dbReference type="NCBIfam" id="TIGR00756">
    <property type="entry name" value="PPR"/>
    <property type="match status" value="1"/>
</dbReference>
<dbReference type="InterPro" id="IPR002885">
    <property type="entry name" value="PPR_rpt"/>
</dbReference>